<evidence type="ECO:0000313" key="4">
    <source>
        <dbReference type="EMBL" id="CBE69038.1"/>
    </source>
</evidence>
<dbReference type="AlphaFoldDB" id="D5MH07"/>
<evidence type="ECO:0000259" key="3">
    <source>
        <dbReference type="Pfam" id="PF03781"/>
    </source>
</evidence>
<keyword evidence="4" id="KW-0418">Kinase</keyword>
<feature type="region of interest" description="Disordered" evidence="1">
    <location>
        <begin position="205"/>
        <end position="227"/>
    </location>
</feature>
<gene>
    <name evidence="4" type="ORF">DAMO_1988</name>
</gene>
<proteinExistence type="predicted"/>
<dbReference type="InterPro" id="IPR042095">
    <property type="entry name" value="SUMF_sf"/>
</dbReference>
<feature type="signal peptide" evidence="2">
    <location>
        <begin position="1"/>
        <end position="20"/>
    </location>
</feature>
<keyword evidence="4" id="KW-0808">Transferase</keyword>
<dbReference type="PANTHER" id="PTHR23150">
    <property type="entry name" value="SULFATASE MODIFYING FACTOR 1, 2"/>
    <property type="match status" value="1"/>
</dbReference>
<dbReference type="Pfam" id="PF03781">
    <property type="entry name" value="FGE-sulfatase"/>
    <property type="match status" value="1"/>
</dbReference>
<organism evidence="4 5">
    <name type="scientific">Methylomirabilis oxygeniifera</name>
    <dbReference type="NCBI Taxonomy" id="671143"/>
    <lineage>
        <taxon>Bacteria</taxon>
        <taxon>Candidatus Methylomirabilota</taxon>
        <taxon>Candidatus Methylomirabilia</taxon>
        <taxon>Candidatus Methylomirabilales</taxon>
        <taxon>Candidatus Methylomirabilaceae</taxon>
        <taxon>Candidatus Methylomirabilis</taxon>
    </lineage>
</organism>
<accession>D5MH07</accession>
<dbReference type="eggNOG" id="COG1262">
    <property type="taxonomic scope" value="Bacteria"/>
</dbReference>
<evidence type="ECO:0000256" key="2">
    <source>
        <dbReference type="SAM" id="SignalP"/>
    </source>
</evidence>
<dbReference type="InterPro" id="IPR016187">
    <property type="entry name" value="CTDL_fold"/>
</dbReference>
<dbReference type="GO" id="GO:0004674">
    <property type="term" value="F:protein serine/threonine kinase activity"/>
    <property type="evidence" value="ECO:0007669"/>
    <property type="project" value="UniProtKB-KW"/>
</dbReference>
<dbReference type="KEGG" id="mox:DAMO_1988"/>
<protein>
    <submittedName>
        <fullName evidence="4">Serine/threonine protein kinase</fullName>
    </submittedName>
</protein>
<dbReference type="InterPro" id="IPR005532">
    <property type="entry name" value="SUMF_dom"/>
</dbReference>
<dbReference type="Proteomes" id="UP000006898">
    <property type="component" value="Chromosome"/>
</dbReference>
<dbReference type="Gene3D" id="3.90.1580.10">
    <property type="entry name" value="paralog of FGE (formylglycine-generating enzyme)"/>
    <property type="match status" value="1"/>
</dbReference>
<evidence type="ECO:0000313" key="5">
    <source>
        <dbReference type="Proteomes" id="UP000006898"/>
    </source>
</evidence>
<sequence length="257" mass="28275">MRRTALVTGAALLFVTITYGLTITQEQDAAAAPPAQDDVEMVAVPAGEFIIGSDDPEADDNEKPATKVFVGPFSIDKFEVTNARYLRCIEAGICPRPPNRGYDDPTKANFPATVVSYQAAVAYCRWVGKRLPTEAEWEKAARGTDGRRYPWGNTFEAERANVGYSVGSATSVGSYPKGASPYGMMDMAGNVWEWTSSLYNPYPYDPGDGREDPTARGSRVERGGGWYTPEWHARTTRRTASGHVYRRFSDLGFRCAK</sequence>
<feature type="domain" description="Sulfatase-modifying factor enzyme-like" evidence="3">
    <location>
        <begin position="40"/>
        <end position="257"/>
    </location>
</feature>
<feature type="chain" id="PRO_5003074573" evidence="2">
    <location>
        <begin position="21"/>
        <end position="257"/>
    </location>
</feature>
<feature type="compositionally biased region" description="Basic and acidic residues" evidence="1">
    <location>
        <begin position="207"/>
        <end position="222"/>
    </location>
</feature>
<reference evidence="4 5" key="1">
    <citation type="journal article" date="2010" name="Nature">
        <title>Nitrite-driven anaerobic methane oxidation by oxygenic bacteria.</title>
        <authorList>
            <person name="Ettwig K.F."/>
            <person name="Butler M.K."/>
            <person name="Le Paslier D."/>
            <person name="Pelletier E."/>
            <person name="Mangenot S."/>
            <person name="Kuypers M.M.M."/>
            <person name="Schreiber F."/>
            <person name="Dutilh B.E."/>
            <person name="Zedelius J."/>
            <person name="de Beer D."/>
            <person name="Gloerich J."/>
            <person name="Wessels H.J.C.T."/>
            <person name="van Allen T."/>
            <person name="Luesken F."/>
            <person name="Wu M."/>
            <person name="van de Pas-Schoonen K.T."/>
            <person name="Op den Camp H.J.M."/>
            <person name="Janssen-Megens E.M."/>
            <person name="Francoijs K-J."/>
            <person name="Stunnenberg H."/>
            <person name="Weissenbach J."/>
            <person name="Jetten M.S.M."/>
            <person name="Strous M."/>
        </authorList>
    </citation>
    <scope>NUCLEOTIDE SEQUENCE [LARGE SCALE GENOMIC DNA]</scope>
</reference>
<keyword evidence="4" id="KW-0723">Serine/threonine-protein kinase</keyword>
<evidence type="ECO:0000256" key="1">
    <source>
        <dbReference type="SAM" id="MobiDB-lite"/>
    </source>
</evidence>
<keyword evidence="2" id="KW-0732">Signal</keyword>
<dbReference type="STRING" id="671143.DAMO_1988"/>
<dbReference type="EMBL" id="FP565575">
    <property type="protein sequence ID" value="CBE69038.1"/>
    <property type="molecule type" value="Genomic_DNA"/>
</dbReference>
<dbReference type="SUPFAM" id="SSF56436">
    <property type="entry name" value="C-type lectin-like"/>
    <property type="match status" value="1"/>
</dbReference>
<name>D5MH07_METO1</name>
<dbReference type="HOGENOM" id="CLU_012431_0_2_0"/>
<dbReference type="InterPro" id="IPR051043">
    <property type="entry name" value="Sulfatase_Mod_Factor_Kinase"/>
</dbReference>
<dbReference type="PANTHER" id="PTHR23150:SF19">
    <property type="entry name" value="FORMYLGLYCINE-GENERATING ENZYME"/>
    <property type="match status" value="1"/>
</dbReference>
<dbReference type="GO" id="GO:0120147">
    <property type="term" value="F:formylglycine-generating oxidase activity"/>
    <property type="evidence" value="ECO:0007669"/>
    <property type="project" value="TreeGrafter"/>
</dbReference>